<feature type="transmembrane region" description="Helical" evidence="6">
    <location>
        <begin position="64"/>
        <end position="84"/>
    </location>
</feature>
<dbReference type="OrthoDB" id="9768783at2"/>
<protein>
    <submittedName>
        <fullName evidence="7">MFS transporter, UMF1 family</fullName>
    </submittedName>
</protein>
<evidence type="ECO:0000256" key="2">
    <source>
        <dbReference type="ARBA" id="ARBA00022448"/>
    </source>
</evidence>
<proteinExistence type="predicted"/>
<evidence type="ECO:0000256" key="4">
    <source>
        <dbReference type="ARBA" id="ARBA00022989"/>
    </source>
</evidence>
<dbReference type="InterPro" id="IPR024671">
    <property type="entry name" value="Atg22-like"/>
</dbReference>
<name>A0A1I5L5Z8_9RHOB</name>
<feature type="transmembrane region" description="Helical" evidence="6">
    <location>
        <begin position="258"/>
        <end position="283"/>
    </location>
</feature>
<keyword evidence="2" id="KW-0813">Transport</keyword>
<dbReference type="Gene3D" id="1.20.1250.20">
    <property type="entry name" value="MFS general substrate transporter like domains"/>
    <property type="match status" value="1"/>
</dbReference>
<evidence type="ECO:0000313" key="7">
    <source>
        <dbReference type="EMBL" id="SFO92623.1"/>
    </source>
</evidence>
<evidence type="ECO:0000256" key="6">
    <source>
        <dbReference type="SAM" id="Phobius"/>
    </source>
</evidence>
<dbReference type="EMBL" id="FOXA01000001">
    <property type="protein sequence ID" value="SFO92623.1"/>
    <property type="molecule type" value="Genomic_DNA"/>
</dbReference>
<sequence length="464" mass="49886">MADTAGRKRIIGWMMFDWATQPFYTLILTFVFGPYFASVATGFFVAEGLTEHVADSRAQSLWSLGQTATGMLIAFTAPVLGALADSAGRRMPWIVGFSVVYVLGTWGLWWTLPDGSTLWWALLAFGLGMIGAEYTTIFTNALLPSLGRDGAIGRISGSGAALGYAGGVVSLFVMLLIFAENESGTTLIGLTPPLWLDPEAREGTRAVGPFAAIWYVVFMIPFFMWVRDERWPAKRASMARALSDLRQSLSSIVRRRSLAAYLASSMFYRDALAALYGFGGVYATLVLDWTITMVGVFGIIGAICAGVFTWIGGRADGRYGPKPVILFNVWVLTAVCTVIVSMTRESIFGVPLSPGSNVPDIVFYVLGAAIGAAGGALQAASRTMMVRHATPDRPTEAFGLYALSGKATAFLAPALIGLVTWVSESARFGIAPVILLFILALYLLRWVDPKGDRAVPWSEASSPA</sequence>
<evidence type="ECO:0000313" key="8">
    <source>
        <dbReference type="Proteomes" id="UP000199356"/>
    </source>
</evidence>
<feature type="transmembrane region" description="Helical" evidence="6">
    <location>
        <begin position="23"/>
        <end position="44"/>
    </location>
</feature>
<feature type="transmembrane region" description="Helical" evidence="6">
    <location>
        <begin position="361"/>
        <end position="380"/>
    </location>
</feature>
<keyword evidence="3 6" id="KW-0812">Transmembrane</keyword>
<dbReference type="Proteomes" id="UP000199356">
    <property type="component" value="Unassembled WGS sequence"/>
</dbReference>
<dbReference type="PANTHER" id="PTHR23519">
    <property type="entry name" value="AUTOPHAGY-RELATED PROTEIN 22"/>
    <property type="match status" value="1"/>
</dbReference>
<keyword evidence="8" id="KW-1185">Reference proteome</keyword>
<feature type="transmembrane region" description="Helical" evidence="6">
    <location>
        <begin position="289"/>
        <end position="311"/>
    </location>
</feature>
<feature type="transmembrane region" description="Helical" evidence="6">
    <location>
        <begin position="323"/>
        <end position="341"/>
    </location>
</feature>
<dbReference type="STRING" id="441119.SAMN04488047_101480"/>
<dbReference type="InterPro" id="IPR036259">
    <property type="entry name" value="MFS_trans_sf"/>
</dbReference>
<feature type="transmembrane region" description="Helical" evidence="6">
    <location>
        <begin position="206"/>
        <end position="226"/>
    </location>
</feature>
<keyword evidence="4 6" id="KW-1133">Transmembrane helix</keyword>
<reference evidence="7 8" key="1">
    <citation type="submission" date="2016-10" db="EMBL/GenBank/DDBJ databases">
        <authorList>
            <person name="de Groot N.N."/>
        </authorList>
    </citation>
    <scope>NUCLEOTIDE SEQUENCE [LARGE SCALE GENOMIC DNA]</scope>
    <source>
        <strain evidence="7 8">DSM 19547</strain>
    </source>
</reference>
<comment type="subcellular location">
    <subcellularLocation>
        <location evidence="1">Endomembrane system</location>
        <topology evidence="1">Multi-pass membrane protein</topology>
    </subcellularLocation>
</comment>
<feature type="transmembrane region" description="Helical" evidence="6">
    <location>
        <begin position="428"/>
        <end position="447"/>
    </location>
</feature>
<dbReference type="SUPFAM" id="SSF103473">
    <property type="entry name" value="MFS general substrate transporter"/>
    <property type="match status" value="1"/>
</dbReference>
<evidence type="ECO:0000256" key="5">
    <source>
        <dbReference type="ARBA" id="ARBA00023136"/>
    </source>
</evidence>
<dbReference type="Pfam" id="PF11700">
    <property type="entry name" value="ATG22"/>
    <property type="match status" value="1"/>
</dbReference>
<feature type="transmembrane region" description="Helical" evidence="6">
    <location>
        <begin position="91"/>
        <end position="112"/>
    </location>
</feature>
<dbReference type="PANTHER" id="PTHR23519:SF1">
    <property type="entry name" value="AUTOPHAGY-RELATED PROTEIN 22"/>
    <property type="match status" value="1"/>
</dbReference>
<accession>A0A1I5L5Z8</accession>
<feature type="transmembrane region" description="Helical" evidence="6">
    <location>
        <begin position="118"/>
        <end position="143"/>
    </location>
</feature>
<keyword evidence="5 6" id="KW-0472">Membrane</keyword>
<gene>
    <name evidence="7" type="ORF">SAMN04488047_101480</name>
</gene>
<dbReference type="GO" id="GO:0012505">
    <property type="term" value="C:endomembrane system"/>
    <property type="evidence" value="ECO:0007669"/>
    <property type="project" value="UniProtKB-SubCell"/>
</dbReference>
<organism evidence="7 8">
    <name type="scientific">Tranquillimonas alkanivorans</name>
    <dbReference type="NCBI Taxonomy" id="441119"/>
    <lineage>
        <taxon>Bacteria</taxon>
        <taxon>Pseudomonadati</taxon>
        <taxon>Pseudomonadota</taxon>
        <taxon>Alphaproteobacteria</taxon>
        <taxon>Rhodobacterales</taxon>
        <taxon>Roseobacteraceae</taxon>
        <taxon>Tranquillimonas</taxon>
    </lineage>
</organism>
<evidence type="ECO:0000256" key="1">
    <source>
        <dbReference type="ARBA" id="ARBA00004127"/>
    </source>
</evidence>
<feature type="transmembrane region" description="Helical" evidence="6">
    <location>
        <begin position="400"/>
        <end position="422"/>
    </location>
</feature>
<dbReference type="InterPro" id="IPR050495">
    <property type="entry name" value="ATG22/LtaA_families"/>
</dbReference>
<feature type="transmembrane region" description="Helical" evidence="6">
    <location>
        <begin position="155"/>
        <end position="179"/>
    </location>
</feature>
<dbReference type="AlphaFoldDB" id="A0A1I5L5Z8"/>
<dbReference type="RefSeq" id="WP_093417136.1">
    <property type="nucleotide sequence ID" value="NZ_FOXA01000001.1"/>
</dbReference>
<evidence type="ECO:0000256" key="3">
    <source>
        <dbReference type="ARBA" id="ARBA00022692"/>
    </source>
</evidence>